<feature type="compositionally biased region" description="Basic and acidic residues" evidence="1">
    <location>
        <begin position="15"/>
        <end position="28"/>
    </location>
</feature>
<sequence>MGNKHLVRKYRMKRKDADSLEKEGRKSTSSDQEDVDAPSRRKTGTLLNLSHHHQQHRHQHARKRKATTRGSAYNSPCRLVTMLVV</sequence>
<dbReference type="AlphaFoldDB" id="A0A5K3G5F1"/>
<feature type="region of interest" description="Disordered" evidence="1">
    <location>
        <begin position="1"/>
        <end position="73"/>
    </location>
</feature>
<reference evidence="2" key="1">
    <citation type="submission" date="2019-11" db="UniProtKB">
        <authorList>
            <consortium name="WormBaseParasite"/>
        </authorList>
    </citation>
    <scope>IDENTIFICATION</scope>
</reference>
<organism evidence="2">
    <name type="scientific">Mesocestoides corti</name>
    <name type="common">Flatworm</name>
    <dbReference type="NCBI Taxonomy" id="53468"/>
    <lineage>
        <taxon>Eukaryota</taxon>
        <taxon>Metazoa</taxon>
        <taxon>Spiralia</taxon>
        <taxon>Lophotrochozoa</taxon>
        <taxon>Platyhelminthes</taxon>
        <taxon>Cestoda</taxon>
        <taxon>Eucestoda</taxon>
        <taxon>Cyclophyllidea</taxon>
        <taxon>Mesocestoididae</taxon>
        <taxon>Mesocestoides</taxon>
    </lineage>
</organism>
<accession>A0A5K3G5F1</accession>
<dbReference type="WBParaSite" id="MCU_014653-RA">
    <property type="protein sequence ID" value="MCU_014653-RA"/>
    <property type="gene ID" value="MCU_014653"/>
</dbReference>
<proteinExistence type="predicted"/>
<name>A0A5K3G5F1_MESCO</name>
<feature type="compositionally biased region" description="Basic residues" evidence="1">
    <location>
        <begin position="50"/>
        <end position="67"/>
    </location>
</feature>
<evidence type="ECO:0000256" key="1">
    <source>
        <dbReference type="SAM" id="MobiDB-lite"/>
    </source>
</evidence>
<feature type="compositionally biased region" description="Basic residues" evidence="1">
    <location>
        <begin position="1"/>
        <end position="14"/>
    </location>
</feature>
<protein>
    <submittedName>
        <fullName evidence="2">Uncharacterized protein</fullName>
    </submittedName>
</protein>
<evidence type="ECO:0000313" key="2">
    <source>
        <dbReference type="WBParaSite" id="MCU_014653-RA"/>
    </source>
</evidence>